<proteinExistence type="predicted"/>
<sequence>MLGWRFAYQTDGTRIYRPVDPEKESPPNYLVHELSVGLPLNFYFWKLNLTPTLGAYFLNDLYGEATDSELAGEVSVFEYLGFNKLAPHFSLEVSFSLGPYVHLDGSYQYGMEEETFVPQRELVSRHSGELNVNTALSFIKAYPFRDSSMRTYGQIEFLSDKNFLYTLAQELNICLFTQQEPYLQLILLGNFIFQNSAFKQEYQYYTPMEVLVATAGLMFSSWIGIGEESSLNLGFRAAGGSFLEKI</sequence>
<dbReference type="EMBL" id="BARU01023823">
    <property type="protein sequence ID" value="GAH57607.1"/>
    <property type="molecule type" value="Genomic_DNA"/>
</dbReference>
<dbReference type="AlphaFoldDB" id="X1GKA5"/>
<evidence type="ECO:0008006" key="2">
    <source>
        <dbReference type="Google" id="ProtNLM"/>
    </source>
</evidence>
<reference evidence="1" key="1">
    <citation type="journal article" date="2014" name="Front. Microbiol.">
        <title>High frequency of phylogenetically diverse reductive dehalogenase-homologous genes in deep subseafloor sedimentary metagenomes.</title>
        <authorList>
            <person name="Kawai M."/>
            <person name="Futagami T."/>
            <person name="Toyoda A."/>
            <person name="Takaki Y."/>
            <person name="Nishi S."/>
            <person name="Hori S."/>
            <person name="Arai W."/>
            <person name="Tsubouchi T."/>
            <person name="Morono Y."/>
            <person name="Uchiyama I."/>
            <person name="Ito T."/>
            <person name="Fujiyama A."/>
            <person name="Inagaki F."/>
            <person name="Takami H."/>
        </authorList>
    </citation>
    <scope>NUCLEOTIDE SEQUENCE</scope>
    <source>
        <strain evidence="1">Expedition CK06-06</strain>
    </source>
</reference>
<gene>
    <name evidence="1" type="ORF">S03H2_38618</name>
</gene>
<name>X1GKA5_9ZZZZ</name>
<protein>
    <recommendedName>
        <fullName evidence="2">TonB-dependent receptor-like beta-barrel domain-containing protein</fullName>
    </recommendedName>
</protein>
<feature type="non-terminal residue" evidence="1">
    <location>
        <position position="246"/>
    </location>
</feature>
<evidence type="ECO:0000313" key="1">
    <source>
        <dbReference type="EMBL" id="GAH57607.1"/>
    </source>
</evidence>
<comment type="caution">
    <text evidence="1">The sequence shown here is derived from an EMBL/GenBank/DDBJ whole genome shotgun (WGS) entry which is preliminary data.</text>
</comment>
<accession>X1GKA5</accession>
<organism evidence="1">
    <name type="scientific">marine sediment metagenome</name>
    <dbReference type="NCBI Taxonomy" id="412755"/>
    <lineage>
        <taxon>unclassified sequences</taxon>
        <taxon>metagenomes</taxon>
        <taxon>ecological metagenomes</taxon>
    </lineage>
</organism>